<protein>
    <recommendedName>
        <fullName evidence="3">Phage terminase-like protein, large subunit, contains N-terminal HTH domain</fullName>
    </recommendedName>
</protein>
<dbReference type="Gene3D" id="3.30.420.240">
    <property type="match status" value="1"/>
</dbReference>
<reference evidence="2" key="1">
    <citation type="journal article" date="2019" name="Int. J. Syst. Evol. Microbiol.">
        <title>The Global Catalogue of Microorganisms (GCM) 10K type strain sequencing project: providing services to taxonomists for standard genome sequencing and annotation.</title>
        <authorList>
            <consortium name="The Broad Institute Genomics Platform"/>
            <consortium name="The Broad Institute Genome Sequencing Center for Infectious Disease"/>
            <person name="Wu L."/>
            <person name="Ma J."/>
        </authorList>
    </citation>
    <scope>NUCLEOTIDE SEQUENCE [LARGE SCALE GENOMIC DNA]</scope>
    <source>
        <strain evidence="2">CCUG 53519</strain>
    </source>
</reference>
<comment type="caution">
    <text evidence="1">The sequence shown here is derived from an EMBL/GenBank/DDBJ whole genome shotgun (WGS) entry which is preliminary data.</text>
</comment>
<dbReference type="EMBL" id="JBHTKX010000001">
    <property type="protein sequence ID" value="MFD1126623.1"/>
    <property type="molecule type" value="Genomic_DNA"/>
</dbReference>
<dbReference type="Proteomes" id="UP001597169">
    <property type="component" value="Unassembled WGS sequence"/>
</dbReference>
<sequence>MKTCQDIINRRKELWNQYRDIERDTQFVMAAVNYIVDPNNAAVRKEINRYPEYLIEISFVIVDKDKNTIPFFLNEVQQSFLADINKAKDGYAAGSRLHLKFLVLKGRQQGFTSFITAYQLSNAIISKNFSGFTLADSGDNTNTIFEDKAKYIYNQLPDALKPTEKYNNRREFHFEKLNSRWRVNTAGNKEVGRSKTINFFHGSEAAFWDSIDSIMTGLGEALTKDSIQILETTANGLNEFKDLWDGAEKGTNNWEPKFYQWWLTPEYVLKFEDKEREDKFKADVAAGDTEFFLKLKRLREIEGLEWNQLYWYYGKYKDLGEKLDQEYPCTAEEAFLASGRPRFDVNVLMEYLKYCIPGVMGRLERHGDKVTFAKDEKGNLEVWQTPKRNKQYFIGVDVAKGKADGDYSCATVWDADKNLVAMWHGHIDPDALGNPILQNLGDWYNEALIAIEENNHGLTTINAIKVTYSNLYKRTTHDKITDQEKQEIGWWTSNKTKPLMIDNMAKLIRERQMGCKSERMIKECIKYVVGEDGDTNAASGNDDTVTSSAIILLVMDPFITELPDIFGGKSKAEDGQSFVYSSDGTAKHVSEIEDEANRPSKEDEDAAWFRRMGW</sequence>
<evidence type="ECO:0000313" key="1">
    <source>
        <dbReference type="EMBL" id="MFD1126623.1"/>
    </source>
</evidence>
<name>A0ABW3PR74_9BACL</name>
<gene>
    <name evidence="1" type="ORF">ACFQ3J_00345</name>
</gene>
<organism evidence="1 2">
    <name type="scientific">Paenibacillus provencensis</name>
    <dbReference type="NCBI Taxonomy" id="441151"/>
    <lineage>
        <taxon>Bacteria</taxon>
        <taxon>Bacillati</taxon>
        <taxon>Bacillota</taxon>
        <taxon>Bacilli</taxon>
        <taxon>Bacillales</taxon>
        <taxon>Paenibacillaceae</taxon>
        <taxon>Paenibacillus</taxon>
    </lineage>
</organism>
<dbReference type="Gene3D" id="3.40.50.300">
    <property type="entry name" value="P-loop containing nucleotide triphosphate hydrolases"/>
    <property type="match status" value="1"/>
</dbReference>
<dbReference type="RefSeq" id="WP_251584931.1">
    <property type="nucleotide sequence ID" value="NZ_JBHTKX010000001.1"/>
</dbReference>
<keyword evidence="2" id="KW-1185">Reference proteome</keyword>
<evidence type="ECO:0008006" key="3">
    <source>
        <dbReference type="Google" id="ProtNLM"/>
    </source>
</evidence>
<dbReference type="InterPro" id="IPR027417">
    <property type="entry name" value="P-loop_NTPase"/>
</dbReference>
<accession>A0ABW3PR74</accession>
<proteinExistence type="predicted"/>
<evidence type="ECO:0000313" key="2">
    <source>
        <dbReference type="Proteomes" id="UP001597169"/>
    </source>
</evidence>